<comment type="caution">
    <text evidence="2">The sequence shown here is derived from an EMBL/GenBank/DDBJ whole genome shotgun (WGS) entry which is preliminary data.</text>
</comment>
<evidence type="ECO:0000313" key="3">
    <source>
        <dbReference type="Proteomes" id="UP000324222"/>
    </source>
</evidence>
<dbReference type="Proteomes" id="UP000324222">
    <property type="component" value="Unassembled WGS sequence"/>
</dbReference>
<protein>
    <submittedName>
        <fullName evidence="2">Uncharacterized protein</fullName>
    </submittedName>
</protein>
<gene>
    <name evidence="2" type="ORF">E2C01_077913</name>
</gene>
<accession>A0A5B7ICL4</accession>
<name>A0A5B7ICL4_PORTR</name>
<keyword evidence="3" id="KW-1185">Reference proteome</keyword>
<feature type="compositionally biased region" description="Polar residues" evidence="1">
    <location>
        <begin position="1"/>
        <end position="11"/>
    </location>
</feature>
<evidence type="ECO:0000313" key="2">
    <source>
        <dbReference type="EMBL" id="MPC83211.1"/>
    </source>
</evidence>
<evidence type="ECO:0000256" key="1">
    <source>
        <dbReference type="SAM" id="MobiDB-lite"/>
    </source>
</evidence>
<feature type="region of interest" description="Disordered" evidence="1">
    <location>
        <begin position="1"/>
        <end position="26"/>
    </location>
</feature>
<proteinExistence type="predicted"/>
<reference evidence="2 3" key="1">
    <citation type="submission" date="2019-05" db="EMBL/GenBank/DDBJ databases">
        <title>Another draft genome of Portunus trituberculatus and its Hox gene families provides insights of decapod evolution.</title>
        <authorList>
            <person name="Jeong J.-H."/>
            <person name="Song I."/>
            <person name="Kim S."/>
            <person name="Choi T."/>
            <person name="Kim D."/>
            <person name="Ryu S."/>
            <person name="Kim W."/>
        </authorList>
    </citation>
    <scope>NUCLEOTIDE SEQUENCE [LARGE SCALE GENOMIC DNA]</scope>
    <source>
        <tissue evidence="2">Muscle</tissue>
    </source>
</reference>
<sequence length="86" mass="9147">MQATNAQQYQRAASFLHRPPASHSPPISRQCIPRLCATTTRPCQPALPLPTVLSFSTVSASSCASSIIITATLFPLLSDSPCLSHP</sequence>
<dbReference type="EMBL" id="VSRR010061879">
    <property type="protein sequence ID" value="MPC83211.1"/>
    <property type="molecule type" value="Genomic_DNA"/>
</dbReference>
<organism evidence="2 3">
    <name type="scientific">Portunus trituberculatus</name>
    <name type="common">Swimming crab</name>
    <name type="synonym">Neptunus trituberculatus</name>
    <dbReference type="NCBI Taxonomy" id="210409"/>
    <lineage>
        <taxon>Eukaryota</taxon>
        <taxon>Metazoa</taxon>
        <taxon>Ecdysozoa</taxon>
        <taxon>Arthropoda</taxon>
        <taxon>Crustacea</taxon>
        <taxon>Multicrustacea</taxon>
        <taxon>Malacostraca</taxon>
        <taxon>Eumalacostraca</taxon>
        <taxon>Eucarida</taxon>
        <taxon>Decapoda</taxon>
        <taxon>Pleocyemata</taxon>
        <taxon>Brachyura</taxon>
        <taxon>Eubrachyura</taxon>
        <taxon>Portunoidea</taxon>
        <taxon>Portunidae</taxon>
        <taxon>Portuninae</taxon>
        <taxon>Portunus</taxon>
    </lineage>
</organism>
<dbReference type="AlphaFoldDB" id="A0A5B7ICL4"/>